<keyword evidence="2 6" id="KW-0812">Transmembrane</keyword>
<feature type="transmembrane region" description="Helical" evidence="6">
    <location>
        <begin position="77"/>
        <end position="96"/>
    </location>
</feature>
<dbReference type="InterPro" id="IPR020846">
    <property type="entry name" value="MFS_dom"/>
</dbReference>
<gene>
    <name evidence="8" type="ORF">D7294_12130</name>
</gene>
<feature type="transmembrane region" description="Helical" evidence="6">
    <location>
        <begin position="445"/>
        <end position="465"/>
    </location>
</feature>
<dbReference type="OrthoDB" id="783189at2"/>
<dbReference type="SUPFAM" id="SSF103473">
    <property type="entry name" value="MFS general substrate transporter"/>
    <property type="match status" value="1"/>
</dbReference>
<feature type="transmembrane region" description="Helical" evidence="6">
    <location>
        <begin position="45"/>
        <end position="65"/>
    </location>
</feature>
<comment type="subcellular location">
    <subcellularLocation>
        <location evidence="1">Cell membrane</location>
        <topology evidence="1">Multi-pass membrane protein</topology>
    </subcellularLocation>
</comment>
<evidence type="ECO:0000256" key="3">
    <source>
        <dbReference type="ARBA" id="ARBA00022989"/>
    </source>
</evidence>
<dbReference type="RefSeq" id="WP_120678603.1">
    <property type="nucleotide sequence ID" value="NZ_RBAL01000005.1"/>
</dbReference>
<evidence type="ECO:0000259" key="7">
    <source>
        <dbReference type="PROSITE" id="PS50850"/>
    </source>
</evidence>
<keyword evidence="3 6" id="KW-1133">Transmembrane helix</keyword>
<evidence type="ECO:0000256" key="2">
    <source>
        <dbReference type="ARBA" id="ARBA00022692"/>
    </source>
</evidence>
<dbReference type="GO" id="GO:0005886">
    <property type="term" value="C:plasma membrane"/>
    <property type="evidence" value="ECO:0007669"/>
    <property type="project" value="UniProtKB-SubCell"/>
</dbReference>
<dbReference type="GO" id="GO:0046677">
    <property type="term" value="P:response to antibiotic"/>
    <property type="evidence" value="ECO:0007669"/>
    <property type="project" value="UniProtKB-KW"/>
</dbReference>
<organism evidence="8 9">
    <name type="scientific">Streptomyces hoynatensis</name>
    <dbReference type="NCBI Taxonomy" id="1141874"/>
    <lineage>
        <taxon>Bacteria</taxon>
        <taxon>Bacillati</taxon>
        <taxon>Actinomycetota</taxon>
        <taxon>Actinomycetes</taxon>
        <taxon>Kitasatosporales</taxon>
        <taxon>Streptomycetaceae</taxon>
        <taxon>Streptomyces</taxon>
    </lineage>
</organism>
<proteinExistence type="predicted"/>
<accession>A0A3A9Z5B5</accession>
<keyword evidence="4 6" id="KW-0472">Membrane</keyword>
<dbReference type="EMBL" id="RBAL01000005">
    <property type="protein sequence ID" value="RKN43209.1"/>
    <property type="molecule type" value="Genomic_DNA"/>
</dbReference>
<feature type="transmembrane region" description="Helical" evidence="6">
    <location>
        <begin position="202"/>
        <end position="221"/>
    </location>
</feature>
<evidence type="ECO:0000256" key="6">
    <source>
        <dbReference type="SAM" id="Phobius"/>
    </source>
</evidence>
<feature type="transmembrane region" description="Helical" evidence="6">
    <location>
        <begin position="227"/>
        <end position="248"/>
    </location>
</feature>
<feature type="transmembrane region" description="Helical" evidence="6">
    <location>
        <begin position="307"/>
        <end position="325"/>
    </location>
</feature>
<feature type="transmembrane region" description="Helical" evidence="6">
    <location>
        <begin position="268"/>
        <end position="295"/>
    </location>
</feature>
<dbReference type="Gene3D" id="1.20.1720.10">
    <property type="entry name" value="Multidrug resistance protein D"/>
    <property type="match status" value="1"/>
</dbReference>
<keyword evidence="9" id="KW-1185">Reference proteome</keyword>
<dbReference type="Gene3D" id="1.20.1250.20">
    <property type="entry name" value="MFS general substrate transporter like domains"/>
    <property type="match status" value="1"/>
</dbReference>
<evidence type="ECO:0000256" key="4">
    <source>
        <dbReference type="ARBA" id="ARBA00023136"/>
    </source>
</evidence>
<evidence type="ECO:0000256" key="5">
    <source>
        <dbReference type="ARBA" id="ARBA00023251"/>
    </source>
</evidence>
<feature type="transmembrane region" description="Helical" evidence="6">
    <location>
        <begin position="169"/>
        <end position="190"/>
    </location>
</feature>
<evidence type="ECO:0000313" key="8">
    <source>
        <dbReference type="EMBL" id="RKN43209.1"/>
    </source>
</evidence>
<dbReference type="AlphaFoldDB" id="A0A3A9Z5B5"/>
<comment type="caution">
    <text evidence="8">The sequence shown here is derived from an EMBL/GenBank/DDBJ whole genome shotgun (WGS) entry which is preliminary data.</text>
</comment>
<keyword evidence="5" id="KW-0046">Antibiotic resistance</keyword>
<feature type="transmembrane region" description="Helical" evidence="6">
    <location>
        <begin position="365"/>
        <end position="391"/>
    </location>
</feature>
<feature type="domain" description="Major facilitator superfamily (MFS) profile" evidence="7">
    <location>
        <begin position="11"/>
        <end position="470"/>
    </location>
</feature>
<dbReference type="PANTHER" id="PTHR42718">
    <property type="entry name" value="MAJOR FACILITATOR SUPERFAMILY MULTIDRUG TRANSPORTER MFSC"/>
    <property type="match status" value="1"/>
</dbReference>
<feature type="transmembrane region" description="Helical" evidence="6">
    <location>
        <begin position="102"/>
        <end position="123"/>
    </location>
</feature>
<dbReference type="Pfam" id="PF07690">
    <property type="entry name" value="MFS_1"/>
    <property type="match status" value="1"/>
</dbReference>
<dbReference type="CDD" id="cd17321">
    <property type="entry name" value="MFS_MMR_MDR_like"/>
    <property type="match status" value="1"/>
</dbReference>
<dbReference type="GO" id="GO:0022857">
    <property type="term" value="F:transmembrane transporter activity"/>
    <property type="evidence" value="ECO:0007669"/>
    <property type="project" value="InterPro"/>
</dbReference>
<evidence type="ECO:0000313" key="9">
    <source>
        <dbReference type="Proteomes" id="UP000272474"/>
    </source>
</evidence>
<sequence length="485" mass="49656">MRSSERRHRLLLPVVLAGMFMYGFDLNVINVAVPSLQHDLHAGQAALELVVGGYAFAYAAGLVTGGRLGDLYGHRRMFLLGMAAFTAASVLCGLAQSPGQLVAARLLQGLTAAMMVPQILAVIMGNFAAEERPKALAWFGVTAAVSGVFGQVLGGLLLDADAFGLGWRVIFLLNLPVGVVVLALAAGVLPRGTAGRQAALDPVGVLGVSGSLALALVPLVLGRGQGWPPWCWGLLIASVPVALLTLSYERRLLARGSAPLLDLSLFRVRTFSAGLAVSVAFMSYFTSSIFVVSLLLQNGLGLTPLQAGLAFAPMAVAGVVAPLVGKRWIIVHGTTKVILLGCAIDLFANLALALTLHLQGGHVDVLWLAAALALTGLGNTLILPALIGATLSGVQPRQAGIASGMLNTTQQFAGAAGLAVVGTVFFHALGTPPAGAAGHAAAGETAAWISVALVAAMAVLTAALARPSRANSPSAHREPVTTTGR</sequence>
<feature type="transmembrane region" description="Helical" evidence="6">
    <location>
        <begin position="337"/>
        <end position="359"/>
    </location>
</feature>
<dbReference type="InterPro" id="IPR036259">
    <property type="entry name" value="MFS_trans_sf"/>
</dbReference>
<name>A0A3A9Z5B5_9ACTN</name>
<dbReference type="PROSITE" id="PS50850">
    <property type="entry name" value="MFS"/>
    <property type="match status" value="1"/>
</dbReference>
<dbReference type="InterPro" id="IPR011701">
    <property type="entry name" value="MFS"/>
</dbReference>
<evidence type="ECO:0000256" key="1">
    <source>
        <dbReference type="ARBA" id="ARBA00004651"/>
    </source>
</evidence>
<reference evidence="8 9" key="1">
    <citation type="journal article" date="2014" name="Int. J. Syst. Evol. Microbiol.">
        <title>Streptomyces hoynatensis sp. nov., isolated from deep marine sediment.</title>
        <authorList>
            <person name="Veyisoglu A."/>
            <person name="Sahin N."/>
        </authorList>
    </citation>
    <scope>NUCLEOTIDE SEQUENCE [LARGE SCALE GENOMIC DNA]</scope>
    <source>
        <strain evidence="8 9">KCTC 29097</strain>
    </source>
</reference>
<feature type="transmembrane region" description="Helical" evidence="6">
    <location>
        <begin position="412"/>
        <end position="430"/>
    </location>
</feature>
<feature type="transmembrane region" description="Helical" evidence="6">
    <location>
        <begin position="135"/>
        <end position="157"/>
    </location>
</feature>
<feature type="transmembrane region" description="Helical" evidence="6">
    <location>
        <begin position="12"/>
        <end position="33"/>
    </location>
</feature>
<dbReference type="Proteomes" id="UP000272474">
    <property type="component" value="Unassembled WGS sequence"/>
</dbReference>
<protein>
    <submittedName>
        <fullName evidence="8">MFS transporter</fullName>
    </submittedName>
</protein>
<dbReference type="PANTHER" id="PTHR42718:SF39">
    <property type="entry name" value="ACTINORHODIN TRANSPORTER-RELATED"/>
    <property type="match status" value="1"/>
</dbReference>